<dbReference type="AlphaFoldDB" id="A0A176VQD2"/>
<dbReference type="EMBL" id="LVLJ01002926">
    <property type="protein sequence ID" value="OAE23118.1"/>
    <property type="molecule type" value="Genomic_DNA"/>
</dbReference>
<protein>
    <submittedName>
        <fullName evidence="1">Uncharacterized protein</fullName>
    </submittedName>
</protein>
<name>A0A176VQD2_MARPO</name>
<reference evidence="1" key="1">
    <citation type="submission" date="2016-03" db="EMBL/GenBank/DDBJ databases">
        <title>Mechanisms controlling the formation of the plant cell surface in tip-growing cells are functionally conserved among land plants.</title>
        <authorList>
            <person name="Honkanen S."/>
            <person name="Jones V.A."/>
            <person name="Morieri G."/>
            <person name="Champion C."/>
            <person name="Hetherington A.J."/>
            <person name="Kelly S."/>
            <person name="Saint-Marcoux D."/>
            <person name="Proust H."/>
            <person name="Prescott H."/>
            <person name="Dolan L."/>
        </authorList>
    </citation>
    <scope>NUCLEOTIDE SEQUENCE [LARGE SCALE GENOMIC DNA]</scope>
    <source>
        <tissue evidence="1">Whole gametophyte</tissue>
    </source>
</reference>
<comment type="caution">
    <text evidence="1">The sequence shown here is derived from an EMBL/GenBank/DDBJ whole genome shotgun (WGS) entry which is preliminary data.</text>
</comment>
<organism evidence="1 2">
    <name type="scientific">Marchantia polymorpha subsp. ruderalis</name>
    <dbReference type="NCBI Taxonomy" id="1480154"/>
    <lineage>
        <taxon>Eukaryota</taxon>
        <taxon>Viridiplantae</taxon>
        <taxon>Streptophyta</taxon>
        <taxon>Embryophyta</taxon>
        <taxon>Marchantiophyta</taxon>
        <taxon>Marchantiopsida</taxon>
        <taxon>Marchantiidae</taxon>
        <taxon>Marchantiales</taxon>
        <taxon>Marchantiaceae</taxon>
        <taxon>Marchantia</taxon>
    </lineage>
</organism>
<proteinExistence type="predicted"/>
<accession>A0A176VQD2</accession>
<dbReference type="Proteomes" id="UP000077202">
    <property type="component" value="Unassembled WGS sequence"/>
</dbReference>
<sequence length="178" mass="19484">MVSQSVVIKYEFRVFAETYNLLISGGKKGFPRTHHPNVLFCLFDMGERPEEASSGTGQLCPEANSVARFGMMRYDDATFPGLRGSLLWTESQERNGDVASCNHTTAGAFAQPSANSATVPPHSARASRKLLVTPKAVPVDCRELSGSRPEAVQFRCMTAEELRHAVYGRAAQWSCVRG</sequence>
<keyword evidence="2" id="KW-1185">Reference proteome</keyword>
<gene>
    <name evidence="1" type="ORF">AXG93_3986s1030</name>
</gene>
<evidence type="ECO:0000313" key="1">
    <source>
        <dbReference type="EMBL" id="OAE23118.1"/>
    </source>
</evidence>
<evidence type="ECO:0000313" key="2">
    <source>
        <dbReference type="Proteomes" id="UP000077202"/>
    </source>
</evidence>